<dbReference type="GO" id="GO:0032259">
    <property type="term" value="P:methylation"/>
    <property type="evidence" value="ECO:0007669"/>
    <property type="project" value="UniProtKB-KW"/>
</dbReference>
<protein>
    <recommendedName>
        <fullName evidence="2">[histone H3]-lysine(4) N-trimethyltransferase</fullName>
        <ecNumber evidence="2">2.1.1.354</ecNumber>
    </recommendedName>
</protein>
<dbReference type="GO" id="GO:0048188">
    <property type="term" value="C:Set1C/COMPASS complex"/>
    <property type="evidence" value="ECO:0007669"/>
    <property type="project" value="TreeGrafter"/>
</dbReference>
<dbReference type="GO" id="GO:0140999">
    <property type="term" value="F:histone H3K4 trimethyltransferase activity"/>
    <property type="evidence" value="ECO:0007669"/>
    <property type="project" value="UniProtKB-EC"/>
</dbReference>
<dbReference type="InterPro" id="IPR044570">
    <property type="entry name" value="Set1-like"/>
</dbReference>
<dbReference type="CDD" id="cd10518">
    <property type="entry name" value="SET_SETD1-like"/>
    <property type="match status" value="1"/>
</dbReference>
<comment type="catalytic activity">
    <reaction evidence="8">
        <text>L-lysyl(4)-[histone H3] + 3 S-adenosyl-L-methionine = N(6),N(6),N(6)-trimethyl-L-lysyl(4)-[histone H3] + 3 S-adenosyl-L-homocysteine + 3 H(+)</text>
        <dbReference type="Rhea" id="RHEA:60260"/>
        <dbReference type="Rhea" id="RHEA-COMP:15537"/>
        <dbReference type="Rhea" id="RHEA-COMP:15547"/>
        <dbReference type="ChEBI" id="CHEBI:15378"/>
        <dbReference type="ChEBI" id="CHEBI:29969"/>
        <dbReference type="ChEBI" id="CHEBI:57856"/>
        <dbReference type="ChEBI" id="CHEBI:59789"/>
        <dbReference type="ChEBI" id="CHEBI:61961"/>
        <dbReference type="EC" id="2.1.1.354"/>
    </reaction>
</comment>
<keyword evidence="7" id="KW-0539">Nucleus</keyword>
<comment type="subcellular location">
    <subcellularLocation>
        <location evidence="1">Nucleus</location>
    </subcellularLocation>
</comment>
<keyword evidence="4" id="KW-0808">Transferase</keyword>
<feature type="domain" description="Post-SET" evidence="13">
    <location>
        <begin position="1725"/>
        <end position="1741"/>
    </location>
</feature>
<comment type="caution">
    <text evidence="14">The sequence shown here is derived from an EMBL/GenBank/DDBJ whole genome shotgun (WGS) entry which is preliminary data.</text>
</comment>
<keyword evidence="5" id="KW-0949">S-adenosyl-L-methionine</keyword>
<feature type="region of interest" description="Disordered" evidence="11">
    <location>
        <begin position="1553"/>
        <end position="1592"/>
    </location>
</feature>
<feature type="region of interest" description="Disordered" evidence="11">
    <location>
        <begin position="990"/>
        <end position="1038"/>
    </location>
</feature>
<dbReference type="InterPro" id="IPR003616">
    <property type="entry name" value="Post-SET_dom"/>
</dbReference>
<evidence type="ECO:0000256" key="8">
    <source>
        <dbReference type="ARBA" id="ARBA00047571"/>
    </source>
</evidence>
<evidence type="ECO:0000313" key="14">
    <source>
        <dbReference type="EMBL" id="GMI06873.1"/>
    </source>
</evidence>
<feature type="compositionally biased region" description="Basic and acidic residues" evidence="11">
    <location>
        <begin position="1580"/>
        <end position="1592"/>
    </location>
</feature>
<dbReference type="CDD" id="cd20404">
    <property type="entry name" value="Tudor_Agenet_AtEML-like"/>
    <property type="match status" value="1"/>
</dbReference>
<dbReference type="CDD" id="cd04508">
    <property type="entry name" value="Tudor_SF"/>
    <property type="match status" value="1"/>
</dbReference>
<keyword evidence="15" id="KW-1185">Reference proteome</keyword>
<dbReference type="Proteomes" id="UP001165082">
    <property type="component" value="Unassembled WGS sequence"/>
</dbReference>
<dbReference type="SMART" id="SM00317">
    <property type="entry name" value="SET"/>
    <property type="match status" value="1"/>
</dbReference>
<dbReference type="EMBL" id="BRXZ01000182">
    <property type="protein sequence ID" value="GMI06873.1"/>
    <property type="molecule type" value="Genomic_DNA"/>
</dbReference>
<feature type="domain" description="SET" evidence="12">
    <location>
        <begin position="1599"/>
        <end position="1716"/>
    </location>
</feature>
<feature type="region of interest" description="Disordered" evidence="11">
    <location>
        <begin position="1194"/>
        <end position="1225"/>
    </location>
</feature>
<dbReference type="PROSITE" id="PS50280">
    <property type="entry name" value="SET"/>
    <property type="match status" value="1"/>
</dbReference>
<evidence type="ECO:0000259" key="12">
    <source>
        <dbReference type="PROSITE" id="PS50280"/>
    </source>
</evidence>
<dbReference type="PANTHER" id="PTHR45814:SF2">
    <property type="entry name" value="HISTONE-LYSINE N-METHYLTRANSFERASE SETD1"/>
    <property type="match status" value="1"/>
</dbReference>
<feature type="region of interest" description="Disordered" evidence="11">
    <location>
        <begin position="1362"/>
        <end position="1422"/>
    </location>
</feature>
<dbReference type="InterPro" id="IPR002999">
    <property type="entry name" value="Tudor"/>
</dbReference>
<dbReference type="Gene3D" id="2.30.30.140">
    <property type="match status" value="3"/>
</dbReference>
<dbReference type="InterPro" id="IPR001214">
    <property type="entry name" value="SET_dom"/>
</dbReference>
<dbReference type="SMART" id="SM00333">
    <property type="entry name" value="TUDOR"/>
    <property type="match status" value="4"/>
</dbReference>
<evidence type="ECO:0000256" key="7">
    <source>
        <dbReference type="ARBA" id="ARBA00023242"/>
    </source>
</evidence>
<dbReference type="PROSITE" id="PS50868">
    <property type="entry name" value="POST_SET"/>
    <property type="match status" value="1"/>
</dbReference>
<dbReference type="SUPFAM" id="SSF82199">
    <property type="entry name" value="SET domain"/>
    <property type="match status" value="1"/>
</dbReference>
<dbReference type="Pfam" id="PF00856">
    <property type="entry name" value="SET"/>
    <property type="match status" value="1"/>
</dbReference>
<evidence type="ECO:0000256" key="9">
    <source>
        <dbReference type="ARBA" id="ARBA00047583"/>
    </source>
</evidence>
<evidence type="ECO:0000256" key="4">
    <source>
        <dbReference type="ARBA" id="ARBA00022679"/>
    </source>
</evidence>
<feature type="region of interest" description="Disordered" evidence="11">
    <location>
        <begin position="1248"/>
        <end position="1271"/>
    </location>
</feature>
<dbReference type="PANTHER" id="PTHR45814">
    <property type="entry name" value="HISTONE-LYSINE N-METHYLTRANSFERASE SETD1"/>
    <property type="match status" value="1"/>
</dbReference>
<evidence type="ECO:0000313" key="15">
    <source>
        <dbReference type="Proteomes" id="UP001165082"/>
    </source>
</evidence>
<dbReference type="Gene3D" id="2.170.270.10">
    <property type="entry name" value="SET domain"/>
    <property type="match status" value="1"/>
</dbReference>
<evidence type="ECO:0000256" key="5">
    <source>
        <dbReference type="ARBA" id="ARBA00022691"/>
    </source>
</evidence>
<evidence type="ECO:0000256" key="3">
    <source>
        <dbReference type="ARBA" id="ARBA00022603"/>
    </source>
</evidence>
<dbReference type="EC" id="2.1.1.354" evidence="2"/>
<organism evidence="14 15">
    <name type="scientific">Triparma retinervis</name>
    <dbReference type="NCBI Taxonomy" id="2557542"/>
    <lineage>
        <taxon>Eukaryota</taxon>
        <taxon>Sar</taxon>
        <taxon>Stramenopiles</taxon>
        <taxon>Ochrophyta</taxon>
        <taxon>Bolidophyceae</taxon>
        <taxon>Parmales</taxon>
        <taxon>Triparmaceae</taxon>
        <taxon>Triparma</taxon>
    </lineage>
</organism>
<name>A0A9W7CDU3_9STRA</name>
<comment type="catalytic activity">
    <reaction evidence="10">
        <text>N(6),N(6)-dimethyl-L-lysyl(4)-[histone H3] + S-adenosyl-L-methionine = N(6),N(6),N(6)-trimethyl-L-lysyl(4)-[histone H3] + S-adenosyl-L-homocysteine + H(+)</text>
        <dbReference type="Rhea" id="RHEA:60272"/>
        <dbReference type="Rhea" id="RHEA-COMP:15537"/>
        <dbReference type="Rhea" id="RHEA-COMP:15540"/>
        <dbReference type="ChEBI" id="CHEBI:15378"/>
        <dbReference type="ChEBI" id="CHEBI:57856"/>
        <dbReference type="ChEBI" id="CHEBI:59789"/>
        <dbReference type="ChEBI" id="CHEBI:61961"/>
        <dbReference type="ChEBI" id="CHEBI:61976"/>
    </reaction>
</comment>
<evidence type="ECO:0000259" key="13">
    <source>
        <dbReference type="PROSITE" id="PS50868"/>
    </source>
</evidence>
<feature type="compositionally biased region" description="Low complexity" evidence="11">
    <location>
        <begin position="1378"/>
        <end position="1396"/>
    </location>
</feature>
<feature type="compositionally biased region" description="Low complexity" evidence="11">
    <location>
        <begin position="1008"/>
        <end position="1024"/>
    </location>
</feature>
<keyword evidence="6" id="KW-0156">Chromatin regulator</keyword>
<evidence type="ECO:0000256" key="10">
    <source>
        <dbReference type="ARBA" id="ARBA00049129"/>
    </source>
</evidence>
<dbReference type="OrthoDB" id="308383at2759"/>
<dbReference type="InterPro" id="IPR046341">
    <property type="entry name" value="SET_dom_sf"/>
</dbReference>
<keyword evidence="3" id="KW-0489">Methyltransferase</keyword>
<feature type="compositionally biased region" description="Gly residues" evidence="11">
    <location>
        <begin position="1559"/>
        <end position="1571"/>
    </location>
</feature>
<gene>
    <name evidence="14" type="ORF">TrRE_jg10982</name>
</gene>
<evidence type="ECO:0000256" key="2">
    <source>
        <dbReference type="ARBA" id="ARBA00012182"/>
    </source>
</evidence>
<comment type="catalytic activity">
    <reaction evidence="9">
        <text>N(6)-methyl-L-lysyl(4)-[histone H3] + S-adenosyl-L-methionine = N(6),N(6)-dimethyl-L-lysyl(4)-[histone H3] + S-adenosyl-L-homocysteine + H(+)</text>
        <dbReference type="Rhea" id="RHEA:60268"/>
        <dbReference type="Rhea" id="RHEA-COMP:15540"/>
        <dbReference type="Rhea" id="RHEA-COMP:15543"/>
        <dbReference type="ChEBI" id="CHEBI:15378"/>
        <dbReference type="ChEBI" id="CHEBI:57856"/>
        <dbReference type="ChEBI" id="CHEBI:59789"/>
        <dbReference type="ChEBI" id="CHEBI:61929"/>
        <dbReference type="ChEBI" id="CHEBI:61976"/>
    </reaction>
</comment>
<proteinExistence type="predicted"/>
<evidence type="ECO:0000256" key="11">
    <source>
        <dbReference type="SAM" id="MobiDB-lite"/>
    </source>
</evidence>
<sequence>MDTTVVRTPESSRSPSSVPFLPRWTLPASFASDVSFYRTSEVGVQDKSRVAVGKDLTIGLSEIDAIAAIEKDGLVSFDPSFVGPPFFPDTGKAFERVPIFTKPLPNLDCEFNLIGRRVRVKLRENNFKKKEAVKDQPWVLCDIMSYQNKTYKVSYPNPSNANPMLFPRQISLNKYYFEVEVNYAPSSAAELKALTRIKETLAGADLGDYYPASEEVISNINWYLKNKRMRDAKNGEGRHVAFGKVIFKDSKNASLCCKVVILPEQTKLGRIPGNHALNEVLFYSPAPSVGENLPPSPPPMMVKVPLSSITLHSILTTVSTRLNSPFATYCYVDGVDIYRPTLLDGQSLVEGECCHKCRRFDKVHPEDGPGRGKCARDPSHYTCKSCFPKNTPKGGCPVCADVCGCDNCAEFKWTRYEGLFGTQLGMGFNKVDGTMMDSYFEQMVVKAKLTGKAVSMELLEKKKSKDDNYGDWKKKSKKMRALTFNALLKKGDRIKVWWQEDKKWYFGKVVRESSYELPHPLIKYDDGDEEVIKARTVYEMVTSMEEKNLLSGLCPTCLDKVETEGVGFETNTSRNVCHGCKCTFHGLCSKWESLLCRNVRTKLWHGGMFYCFKCAADNSQAQKYLKSVQDDNPDSVWMKLLEKEENFLPLAFTLPDFLRSEMTSSTPHVDVFGIQDTFEALLDDDEVDTLAQITPRQIRKVGMLVKSWKFDKLNVSETGRFVKNVVDKPGMVKIEYCGKILTMDERDVIVAEKNIDDAILPVSFTDSAKKAKSKIKVGTKCRAMWDGRGKYHKGIISEIHVNNEVTVTFDASSETGAAVSHTMSLNCVKFDFLVKTVSCEMEKEARTWIGTKVFAEWGSQKKLYECTVGDLHPDEDTVEVEYSDNKRRQRVYFRSIHVRLSSLKKKGLLEARKHTSRGKKCHARWENSSGDFYIADIMHVSKDEKVTVEYDDGDSENDVTFDRIIVPMDAELLFGKGHAVKKIEAKEIKKGNKQTIRQTQPKQREPSRGASRSRSRSASLSAPATPGSNEENEDDKIGTPFLLTASAPRTSVWERKEAALLDQIKEEASAGVAVETFVKEYLTIMRSRQKNKKEEQKFTVASAHRKMGATELSLYLTKRYGFVRHSTAQKPKFARVLYTKPPAGWLAVDARVSNGDSQKGYITSANGLAQYVRSLASFFGFEVSSIPDFTDLPTELPLGEDTGGLRGLASRDSPSEDGQRKRKSTSFFGSMVNPFDVGRETFSAKITSDASTKVSGSGSGSPRSPRAPEPPLCPLSYIRKDIMIGQVVTAQNRSGTWNRKRKGMVIMTDDISNRASVVFDGVEESRQISQLLVIDVKEGDIEIVKMASWRKRLRDHQENLFASANPHLVQQKNKKQKPSSAKKQTQSQSSQSQSQPVRERQPPRRSNSRHPPMPKPVNESEFKFQDEVDVVWERDEMTNMPVSYTRLSDDIDEIEQKKIESLWKNDLTVDGMLLQSQDGTGKGKPHIWGPIAQADLNKERREMENESRASNEILLEEKKHRTIKASCSRELPFERARPLASWSVSDPKYSDNNRNLHLGGKGVEDGSGSGGARANRVNKRRDDRIGWPKDRDPMDGRGVKVRFARSIVHGWGVFADVDIRRDEFVIEYIGELIRGHVADRRQAMYEQNKVDDYMFRLGKSGMVIDATRRGGVARYLNHSCNPNCYTQEVEVGGQLRIAIYAKRDILRGEELCYDYMFEREIDESKKLRCGCGELNCGGWMN</sequence>
<accession>A0A9W7CDU3</accession>
<evidence type="ECO:0000256" key="1">
    <source>
        <dbReference type="ARBA" id="ARBA00004123"/>
    </source>
</evidence>
<evidence type="ECO:0000256" key="6">
    <source>
        <dbReference type="ARBA" id="ARBA00022853"/>
    </source>
</evidence>
<reference evidence="14" key="1">
    <citation type="submission" date="2022-07" db="EMBL/GenBank/DDBJ databases">
        <title>Genome analysis of Parmales, a sister group of diatoms, reveals the evolutionary specialization of diatoms from phago-mixotrophs to photoautotrophs.</title>
        <authorList>
            <person name="Ban H."/>
            <person name="Sato S."/>
            <person name="Yoshikawa S."/>
            <person name="Kazumasa Y."/>
            <person name="Nakamura Y."/>
            <person name="Ichinomiya M."/>
            <person name="Saitoh K."/>
            <person name="Sato N."/>
            <person name="Blanc-Mathieu R."/>
            <person name="Endo H."/>
            <person name="Kuwata A."/>
            <person name="Ogata H."/>
        </authorList>
    </citation>
    <scope>NUCLEOTIDE SEQUENCE</scope>
</reference>